<keyword evidence="2" id="KW-1185">Reference proteome</keyword>
<protein>
    <submittedName>
        <fullName evidence="1">Uncharacterized protein</fullName>
    </submittedName>
</protein>
<sequence>MEGNQQEDWSYFEFETSGGDIGYSLNEGRLSKDGVDVYVLLIDEPAKFAKVNPVWEATMSDVWANSVVFQVDDEVHYFSIEDGQVEHRSMRVVGDLFDFMVLNEKSYLGLENGVLRLYNSEAKGYREKKGVISYALTMKDGEIIVVTASLDGIEVTRFSNEGEALQEAYTFDCPILYLHHALVDDMPSGFYMATSCGLYYVDEDFGVHDSGLGDESWDIISNENDESGAIVVYSEEKGGIMGVFYDPESDGFAHSALLEVDTKPDGASVSGLYLALLYGDTLYLYKLGEEGEYRLHGTIKLPEPAKDVKVATVENGVLEIGVAWDGGFAYMVGPLEGFEGTQELMWG</sequence>
<dbReference type="EMBL" id="CP015101">
    <property type="protein sequence ID" value="ASJ04547.1"/>
    <property type="molecule type" value="Genomic_DNA"/>
</dbReference>
<organism evidence="1 2">
    <name type="scientific">Thermococcus barossii</name>
    <dbReference type="NCBI Taxonomy" id="54077"/>
    <lineage>
        <taxon>Archaea</taxon>
        <taxon>Methanobacteriati</taxon>
        <taxon>Methanobacteriota</taxon>
        <taxon>Thermococci</taxon>
        <taxon>Thermococcales</taxon>
        <taxon>Thermococcaceae</taxon>
        <taxon>Thermococcus</taxon>
    </lineage>
</organism>
<evidence type="ECO:0000313" key="2">
    <source>
        <dbReference type="Proteomes" id="UP000250272"/>
    </source>
</evidence>
<gene>
    <name evidence="1" type="ORF">A3L01_03880</name>
</gene>
<dbReference type="Proteomes" id="UP000250272">
    <property type="component" value="Chromosome"/>
</dbReference>
<dbReference type="AlphaFoldDB" id="A0A2Z2MDF1"/>
<accession>A0A2Z2MDF1</accession>
<reference evidence="1 2" key="1">
    <citation type="submission" date="2016-04" db="EMBL/GenBank/DDBJ databases">
        <title>Complete genome sequence of Thermococcus barossii type strain SHCK-94.</title>
        <authorList>
            <person name="Oger P.M."/>
        </authorList>
    </citation>
    <scope>NUCLEOTIDE SEQUENCE [LARGE SCALE GENOMIC DNA]</scope>
    <source>
        <strain evidence="1 2">SHCK-94</strain>
    </source>
</reference>
<dbReference type="KEGG" id="tbs:A3L01_03880"/>
<evidence type="ECO:0000313" key="1">
    <source>
        <dbReference type="EMBL" id="ASJ04547.1"/>
    </source>
</evidence>
<proteinExistence type="predicted"/>
<name>A0A2Z2MDF1_9EURY</name>